<evidence type="ECO:0000256" key="5">
    <source>
        <dbReference type="ARBA" id="ARBA00023163"/>
    </source>
</evidence>
<keyword evidence="1 6" id="KW-0597">Phosphoprotein</keyword>
<evidence type="ECO:0000313" key="12">
    <source>
        <dbReference type="Proteomes" id="UP000070198"/>
    </source>
</evidence>
<dbReference type="SUPFAM" id="SSF52172">
    <property type="entry name" value="CheY-like"/>
    <property type="match status" value="1"/>
</dbReference>
<evidence type="ECO:0000256" key="3">
    <source>
        <dbReference type="ARBA" id="ARBA00023015"/>
    </source>
</evidence>
<dbReference type="Proteomes" id="UP000071927">
    <property type="component" value="Unassembled WGS sequence"/>
</dbReference>
<dbReference type="InterPro" id="IPR001867">
    <property type="entry name" value="OmpR/PhoB-type_DNA-bd"/>
</dbReference>
<dbReference type="InterPro" id="IPR039420">
    <property type="entry name" value="WalR-like"/>
</dbReference>
<evidence type="ECO:0000256" key="7">
    <source>
        <dbReference type="PROSITE-ProRule" id="PRU01091"/>
    </source>
</evidence>
<dbReference type="GO" id="GO:0006355">
    <property type="term" value="P:regulation of DNA-templated transcription"/>
    <property type="evidence" value="ECO:0007669"/>
    <property type="project" value="InterPro"/>
</dbReference>
<dbReference type="InterPro" id="IPR036388">
    <property type="entry name" value="WH-like_DNA-bd_sf"/>
</dbReference>
<evidence type="ECO:0000259" key="8">
    <source>
        <dbReference type="PROSITE" id="PS50110"/>
    </source>
</evidence>
<dbReference type="AlphaFoldDB" id="A0A139QVW0"/>
<dbReference type="SMART" id="SM00862">
    <property type="entry name" value="Trans_reg_C"/>
    <property type="match status" value="1"/>
</dbReference>
<evidence type="ECO:0000256" key="6">
    <source>
        <dbReference type="PROSITE-ProRule" id="PRU00169"/>
    </source>
</evidence>
<feature type="DNA-binding region" description="OmpR/PhoB-type" evidence="7">
    <location>
        <begin position="127"/>
        <end position="227"/>
    </location>
</feature>
<dbReference type="Proteomes" id="UP000070198">
    <property type="component" value="Unassembled WGS sequence"/>
</dbReference>
<feature type="modified residue" description="4-aspartylphosphate" evidence="6">
    <location>
        <position position="53"/>
    </location>
</feature>
<dbReference type="PATRIC" id="fig|315405.11.peg.15"/>
<dbReference type="GO" id="GO:0005829">
    <property type="term" value="C:cytosol"/>
    <property type="evidence" value="ECO:0007669"/>
    <property type="project" value="TreeGrafter"/>
</dbReference>
<dbReference type="GO" id="GO:0000976">
    <property type="term" value="F:transcription cis-regulatory region binding"/>
    <property type="evidence" value="ECO:0007669"/>
    <property type="project" value="TreeGrafter"/>
</dbReference>
<dbReference type="InterPro" id="IPR001789">
    <property type="entry name" value="Sig_transdc_resp-reg_receiver"/>
</dbReference>
<dbReference type="PROSITE" id="PS51755">
    <property type="entry name" value="OMPR_PHOB"/>
    <property type="match status" value="1"/>
</dbReference>
<dbReference type="Pfam" id="PF00072">
    <property type="entry name" value="Response_reg"/>
    <property type="match status" value="1"/>
</dbReference>
<dbReference type="EMBL" id="LQOF01000002">
    <property type="protein sequence ID" value="KXT74003.1"/>
    <property type="molecule type" value="Genomic_DNA"/>
</dbReference>
<dbReference type="InterPro" id="IPR016032">
    <property type="entry name" value="Sig_transdc_resp-reg_C-effctor"/>
</dbReference>
<dbReference type="GO" id="GO:0000156">
    <property type="term" value="F:phosphorelay response regulator activity"/>
    <property type="evidence" value="ECO:0007669"/>
    <property type="project" value="TreeGrafter"/>
</dbReference>
<gene>
    <name evidence="10" type="ORF">SGADD02_00012</name>
    <name evidence="11" type="ORF">SGADD03_01396</name>
</gene>
<feature type="domain" description="OmpR/PhoB-type" evidence="9">
    <location>
        <begin position="127"/>
        <end position="227"/>
    </location>
</feature>
<comment type="caution">
    <text evidence="11">The sequence shown here is derived from an EMBL/GenBank/DDBJ whole genome shotgun (WGS) entry which is preliminary data.</text>
</comment>
<dbReference type="Gene3D" id="1.10.10.10">
    <property type="entry name" value="Winged helix-like DNA-binding domain superfamily/Winged helix DNA-binding domain"/>
    <property type="match status" value="1"/>
</dbReference>
<dbReference type="PANTHER" id="PTHR48111:SF43">
    <property type="entry name" value="STAGE 0 SPORULATION PROTEIN A HOMOLOG"/>
    <property type="match status" value="1"/>
</dbReference>
<protein>
    <submittedName>
        <fullName evidence="11">Two-component response regulator YvcP</fullName>
    </submittedName>
</protein>
<dbReference type="Pfam" id="PF00486">
    <property type="entry name" value="Trans_reg_C"/>
    <property type="match status" value="1"/>
</dbReference>
<dbReference type="SMART" id="SM00448">
    <property type="entry name" value="REC"/>
    <property type="match status" value="1"/>
</dbReference>
<proteinExistence type="predicted"/>
<keyword evidence="4 7" id="KW-0238">DNA-binding</keyword>
<reference evidence="12 13" key="1">
    <citation type="submission" date="2016-01" db="EMBL/GenBank/DDBJ databases">
        <title>Highly variable Streptococcus oralis are common among viridans streptococci isolated from primates.</title>
        <authorList>
            <person name="Denapaite D."/>
            <person name="Rieger M."/>
            <person name="Koendgen S."/>
            <person name="Brueckner R."/>
            <person name="Ochigava I."/>
            <person name="Kappeler P."/>
            <person name="Maetz-Rensing K."/>
            <person name="Leendertz F."/>
            <person name="Hakenbeck R."/>
        </authorList>
    </citation>
    <scope>NUCLEOTIDE SEQUENCE [LARGE SCALE GENOMIC DNA]</scope>
    <source>
        <strain evidence="10 12">DD02</strain>
        <strain evidence="11 13">DD03</strain>
    </source>
</reference>
<dbReference type="RefSeq" id="WP_061458059.1">
    <property type="nucleotide sequence ID" value="NZ_KQ968744.1"/>
</dbReference>
<keyword evidence="2" id="KW-0902">Two-component regulatory system</keyword>
<evidence type="ECO:0000256" key="2">
    <source>
        <dbReference type="ARBA" id="ARBA00023012"/>
    </source>
</evidence>
<accession>A0A139QVW0</accession>
<dbReference type="InterPro" id="IPR011006">
    <property type="entry name" value="CheY-like_superfamily"/>
</dbReference>
<dbReference type="GO" id="GO:0032993">
    <property type="term" value="C:protein-DNA complex"/>
    <property type="evidence" value="ECO:0007669"/>
    <property type="project" value="TreeGrafter"/>
</dbReference>
<dbReference type="CDD" id="cd00383">
    <property type="entry name" value="trans_reg_C"/>
    <property type="match status" value="1"/>
</dbReference>
<dbReference type="Gene3D" id="3.40.50.2300">
    <property type="match status" value="1"/>
</dbReference>
<name>A0A139QVW0_9STRE</name>
<evidence type="ECO:0000313" key="10">
    <source>
        <dbReference type="EMBL" id="KXT74003.1"/>
    </source>
</evidence>
<sequence>MGKRIYIIEDELDIVNLLKQHLRKKGYITESVKDWELILQEVDIFSPDLILLDLTIPERDGFFWLTKLRYLTDVPIFVVSAAEVDLNGVRAITLGADDYIEKPFNTEMLVAKIGVMLDRSRGVNLTTRVIEVSDVSLDTMTNELRYLRENTHVKLTQTEMIILKLLLININNTLSKKEIISGLWDGNQFINENVLNVNISRLRAKLECLGIAERLVTERGRGYRFIDEK</sequence>
<evidence type="ECO:0000256" key="4">
    <source>
        <dbReference type="ARBA" id="ARBA00023125"/>
    </source>
</evidence>
<evidence type="ECO:0000256" key="1">
    <source>
        <dbReference type="ARBA" id="ARBA00022553"/>
    </source>
</evidence>
<dbReference type="PANTHER" id="PTHR48111">
    <property type="entry name" value="REGULATOR OF RPOS"/>
    <property type="match status" value="1"/>
</dbReference>
<organism evidence="11 13">
    <name type="scientific">Streptococcus gallolyticus</name>
    <dbReference type="NCBI Taxonomy" id="315405"/>
    <lineage>
        <taxon>Bacteria</taxon>
        <taxon>Bacillati</taxon>
        <taxon>Bacillota</taxon>
        <taxon>Bacilli</taxon>
        <taxon>Lactobacillales</taxon>
        <taxon>Streptococcaceae</taxon>
        <taxon>Streptococcus</taxon>
    </lineage>
</organism>
<dbReference type="EMBL" id="LQXV01000245">
    <property type="protein sequence ID" value="KXU06687.1"/>
    <property type="molecule type" value="Genomic_DNA"/>
</dbReference>
<feature type="domain" description="Response regulatory" evidence="8">
    <location>
        <begin position="4"/>
        <end position="117"/>
    </location>
</feature>
<evidence type="ECO:0000313" key="13">
    <source>
        <dbReference type="Proteomes" id="UP000071927"/>
    </source>
</evidence>
<keyword evidence="5" id="KW-0804">Transcription</keyword>
<dbReference type="SUPFAM" id="SSF46894">
    <property type="entry name" value="C-terminal effector domain of the bipartite response regulators"/>
    <property type="match status" value="1"/>
</dbReference>
<evidence type="ECO:0000259" key="9">
    <source>
        <dbReference type="PROSITE" id="PS51755"/>
    </source>
</evidence>
<evidence type="ECO:0000313" key="11">
    <source>
        <dbReference type="EMBL" id="KXU06687.1"/>
    </source>
</evidence>
<keyword evidence="3" id="KW-0805">Transcription regulation</keyword>
<dbReference type="PROSITE" id="PS50110">
    <property type="entry name" value="RESPONSE_REGULATORY"/>
    <property type="match status" value="1"/>
</dbReference>